<keyword evidence="1" id="KW-1133">Transmembrane helix</keyword>
<comment type="caution">
    <text evidence="2">The sequence shown here is derived from an EMBL/GenBank/DDBJ whole genome shotgun (WGS) entry which is preliminary data.</text>
</comment>
<feature type="transmembrane region" description="Helical" evidence="1">
    <location>
        <begin position="364"/>
        <end position="382"/>
    </location>
</feature>
<accession>A0AB34JNM1</accession>
<feature type="transmembrane region" description="Helical" evidence="1">
    <location>
        <begin position="484"/>
        <end position="505"/>
    </location>
</feature>
<evidence type="ECO:0000313" key="3">
    <source>
        <dbReference type="Proteomes" id="UP001515480"/>
    </source>
</evidence>
<dbReference type="EMBL" id="JBGBPQ010000005">
    <property type="protein sequence ID" value="KAL1523649.1"/>
    <property type="molecule type" value="Genomic_DNA"/>
</dbReference>
<protein>
    <recommendedName>
        <fullName evidence="4">Transmembrane protein</fullName>
    </recommendedName>
</protein>
<keyword evidence="3" id="KW-1185">Reference proteome</keyword>
<evidence type="ECO:0000313" key="2">
    <source>
        <dbReference type="EMBL" id="KAL1523649.1"/>
    </source>
</evidence>
<feature type="transmembrane region" description="Helical" evidence="1">
    <location>
        <begin position="438"/>
        <end position="464"/>
    </location>
</feature>
<dbReference type="Proteomes" id="UP001515480">
    <property type="component" value="Unassembled WGS sequence"/>
</dbReference>
<gene>
    <name evidence="2" type="ORF">AB1Y20_018584</name>
</gene>
<feature type="transmembrane region" description="Helical" evidence="1">
    <location>
        <begin position="168"/>
        <end position="185"/>
    </location>
</feature>
<reference evidence="2 3" key="1">
    <citation type="journal article" date="2024" name="Science">
        <title>Giant polyketide synthase enzymes in the biosynthesis of giant marine polyether toxins.</title>
        <authorList>
            <person name="Fallon T.R."/>
            <person name="Shende V.V."/>
            <person name="Wierzbicki I.H."/>
            <person name="Pendleton A.L."/>
            <person name="Watervoot N.F."/>
            <person name="Auber R.P."/>
            <person name="Gonzalez D.J."/>
            <person name="Wisecaver J.H."/>
            <person name="Moore B.S."/>
        </authorList>
    </citation>
    <scope>NUCLEOTIDE SEQUENCE [LARGE SCALE GENOMIC DNA]</scope>
    <source>
        <strain evidence="2 3">12B1</strain>
    </source>
</reference>
<feature type="transmembrane region" description="Helical" evidence="1">
    <location>
        <begin position="39"/>
        <end position="60"/>
    </location>
</feature>
<keyword evidence="1" id="KW-0812">Transmembrane</keyword>
<evidence type="ECO:0008006" key="4">
    <source>
        <dbReference type="Google" id="ProtNLM"/>
    </source>
</evidence>
<proteinExistence type="predicted"/>
<sequence length="565" mass="61314">MIISQAPPRTAVSCLGRCTSAVPDVWHFVTGPTFPAKGVAFFVDVQLGYAILLVVPTAFFRHAATMSHLPGIDTVPSMMGMLAGWAFGNAFSQLFAEARASHADSLCWAVHDSDDVSCTALDVGLACALTAAAVLLVTCVRPLTEVVELGEGEIIDYVENWIKSMWQLISKAAATSVMVVWNATLRTVVLTGTQPEDRVVRSHLFWLWATSATFVGSLLAVHFEKWEQRLRARLAEWQRKDCAAGLIQIAERKRRLMNPPKAAGRTAAAASHACGLPKAQADGSGAQGGDGRGGARLPLMSAANLQAKLWEEEFVLTERGADEADHHRPALGLGRGELASTVPSKAELKSETTRLTSQVEFSNIVQATLGWVAGCAWTEVAVDVFPTLSSEPSIATLTANTGVFALLTLLSCGFVMRTGARSDISEENLVQREEVEKYFLIGAMSFIVGWTGVLVLRAAFLLFGYLLSGMVQRVLPIEGSGPRYFALLVSFAMFTPLMTISFFRVKHYLRQKYRYAVALRAKHNWIDAAAVKGKGIGPMKSHLLTAKLQMIVREAAIQARAECRS</sequence>
<name>A0AB34JNM1_PRYPA</name>
<keyword evidence="1" id="KW-0472">Membrane</keyword>
<organism evidence="2 3">
    <name type="scientific">Prymnesium parvum</name>
    <name type="common">Toxic golden alga</name>
    <dbReference type="NCBI Taxonomy" id="97485"/>
    <lineage>
        <taxon>Eukaryota</taxon>
        <taxon>Haptista</taxon>
        <taxon>Haptophyta</taxon>
        <taxon>Prymnesiophyceae</taxon>
        <taxon>Prymnesiales</taxon>
        <taxon>Prymnesiaceae</taxon>
        <taxon>Prymnesium</taxon>
    </lineage>
</organism>
<feature type="transmembrane region" description="Helical" evidence="1">
    <location>
        <begin position="394"/>
        <end position="417"/>
    </location>
</feature>
<dbReference type="AlphaFoldDB" id="A0AB34JNM1"/>
<evidence type="ECO:0000256" key="1">
    <source>
        <dbReference type="SAM" id="Phobius"/>
    </source>
</evidence>
<feature type="transmembrane region" description="Helical" evidence="1">
    <location>
        <begin position="205"/>
        <end position="223"/>
    </location>
</feature>